<dbReference type="InterPro" id="IPR001263">
    <property type="entry name" value="PI3K_accessory_dom"/>
</dbReference>
<dbReference type="InterPro" id="IPR000403">
    <property type="entry name" value="PI3/4_kinase_cat_dom"/>
</dbReference>
<gene>
    <name evidence="11" type="ORF">BKCO1_3600084</name>
</gene>
<dbReference type="FunFam" id="1.25.40.70:FF:000011">
    <property type="entry name" value="Phosphatidylinositol 4-kinase alpha"/>
    <property type="match status" value="1"/>
</dbReference>
<dbReference type="FunFam" id="1.10.1070.11:FF:000022">
    <property type="entry name" value="Phosphatidylinositol 4-kinase stt4"/>
    <property type="match status" value="1"/>
</dbReference>
<dbReference type="PANTHER" id="PTHR10048:SF15">
    <property type="entry name" value="PHOSPHATIDYLINOSITOL 4-KINASE ALPHA"/>
    <property type="match status" value="1"/>
</dbReference>
<evidence type="ECO:0000256" key="2">
    <source>
        <dbReference type="ARBA" id="ARBA00006209"/>
    </source>
</evidence>
<evidence type="ECO:0000256" key="1">
    <source>
        <dbReference type="ARBA" id="ARBA00001686"/>
    </source>
</evidence>
<evidence type="ECO:0000259" key="9">
    <source>
        <dbReference type="PROSITE" id="PS50290"/>
    </source>
</evidence>
<proteinExistence type="inferred from homology"/>
<dbReference type="PANTHER" id="PTHR10048">
    <property type="entry name" value="PHOSPHATIDYLINOSITOL KINASE"/>
    <property type="match status" value="1"/>
</dbReference>
<protein>
    <recommendedName>
        <fullName evidence="3">1-phosphatidylinositol 4-kinase</fullName>
        <ecNumber evidence="3">2.7.1.67</ecNumber>
    </recommendedName>
</protein>
<dbReference type="SMART" id="SM00146">
    <property type="entry name" value="PI3Kc"/>
    <property type="match status" value="1"/>
</dbReference>
<dbReference type="InterPro" id="IPR045495">
    <property type="entry name" value="PI4K_N"/>
</dbReference>
<dbReference type="STRING" id="236234.A0A1J9QWL0"/>
<evidence type="ECO:0000256" key="5">
    <source>
        <dbReference type="ARBA" id="ARBA00022741"/>
    </source>
</evidence>
<comment type="catalytic activity">
    <reaction evidence="1">
        <text>a 1,2-diacyl-sn-glycero-3-phospho-(1D-myo-inositol) + ATP = a 1,2-diacyl-sn-glycero-3-phospho-(1D-myo-inositol 4-phosphate) + ADP + H(+)</text>
        <dbReference type="Rhea" id="RHEA:19877"/>
        <dbReference type="ChEBI" id="CHEBI:15378"/>
        <dbReference type="ChEBI" id="CHEBI:30616"/>
        <dbReference type="ChEBI" id="CHEBI:57880"/>
        <dbReference type="ChEBI" id="CHEBI:58178"/>
        <dbReference type="ChEBI" id="CHEBI:456216"/>
        <dbReference type="EC" id="2.7.1.67"/>
    </reaction>
</comment>
<name>A0A1J9QWL0_9PEZI</name>
<dbReference type="Gene3D" id="3.30.1010.10">
    <property type="entry name" value="Phosphatidylinositol 3-kinase Catalytic Subunit, Chain A, domain 4"/>
    <property type="match status" value="1"/>
</dbReference>
<dbReference type="SUPFAM" id="SSF56112">
    <property type="entry name" value="Protein kinase-like (PK-like)"/>
    <property type="match status" value="1"/>
</dbReference>
<keyword evidence="4" id="KW-0808">Transferase</keyword>
<dbReference type="Pfam" id="PF19274">
    <property type="entry name" value="PI4K_N"/>
    <property type="match status" value="1"/>
</dbReference>
<feature type="compositionally biased region" description="Polar residues" evidence="8">
    <location>
        <begin position="472"/>
        <end position="490"/>
    </location>
</feature>
<feature type="domain" description="PI3K/PI4K catalytic" evidence="9">
    <location>
        <begin position="1627"/>
        <end position="1917"/>
    </location>
</feature>
<dbReference type="Gene3D" id="1.25.40.70">
    <property type="entry name" value="Phosphatidylinositol 3-kinase, accessory domain (PIK)"/>
    <property type="match status" value="1"/>
</dbReference>
<sequence>MRNIRRSALEKLATLSAASPAPESGSTDFKRLYRLCPPHAQANGGHDELDGARGGAARVPMSLPELETLLALCKAAPKVVDVATAEQLLNQLTPYLPESFAQAIAPSPFLRDLDPSPWEILTQSLTFAILSLGKNHAELKEVAVAAVNKYVAEWSASAKSLTGEHMNKEDAVDNTTDGDVGRVLCLAMSMLGFLSSASAWSSIWDPAEMLDLIQNLRTALSEKLMIAVEASVSNVLYGSNSKRMLREWRRHAKHYAAMGRPLGALILHHGLMQVVVACTATVATPSELDSNKPVLDRLQNAQALPQLLDTGAQNLLENVAGIAEEELERINADSEYVKRVGTVWQQHIAHAVLADALVTYLCCAVLNEEIADSEKLMDVLESTLSDDILAADEILACVVLKSMSVLGKSSPDHASHLSKSLPRIIVQGGLKEGTSAVAADCLASVLMHLPQDAVITTLYSLGNVLSGKQAPDRTNTGLSQLNGSAKTNGTLQTQHQAGSSISLAPADVDEPSHVYATVIQTIVGVACRCKDQKISELALSMLVQKIGRVSISVDAIIIIESSLLGAHSGPGELRALLKLYSRLARDAIVQDNHVLLDAVMRGRCHLSKEFKVGQPLFDVYLQYVLDDIVSKGDAHGPEATPMADTEVAAQEIAQLLNPLAILISSNAEGPEEYIEDEAIVSLQRDAWFNVAVHGFSLTSPLGKRYLNELRILAQHSKPLVSESRADQLESDVELNTVLRRGKSAEHIVEQKRRLQELLPACEVDIKSLGYPEVVFLNTVHLVEGLRASTGDCTKTLTYFLDPRLRNKEMGNCMVAIAEAGVRSYLKKTVSGGFQSFSAPYVAQQLAIFFTGCCHRVLQAQKVAIHCADIIIQQVPSALCQRASLFALLELLSMMWNSCLEKEIDEYGWSSTFRSSRENISIELSDNYSFRRNTLIQLQNRARVWVLSVMDIAPLDIKGLLQTYLSEYDDDGAYGHVSLGRSFALEMGSVIPSTDQRLGAIDRERELNINTASDFVAQYTNRQEYRYVEPMTDFNDDWIRFGNDSDPLMRRNKQYDRSVEDARRVLLDLEQRTLSRKHVSIAELRDALRRAAALLCRSPKDECAIAHHVVGIPFAVFNKQSIKLGISLWLSIIKENPRMESRILVEIAENFEKTVRRRLGLFDEHFHHPDPFFVKQEFAQSDRNAIMKRQQHAYNLIAPHFRLLQFLESHFSATRLGSPHVERVYHRLMHITLSAMSHTTNHPLTREAHFHVVLLGLRILQYSTGSNTSGQWRLKDRILSAALAWFKDRPRWSFGGNRLQIKAEAQVLVDIHNALQNVAGIGLNTNGPRKSLHAKQELLLLLLASEHQRLMVWLFPLEQDRRLHLMPGHSGKPPTDAVLSGLLKTAWTEDPAIAVQLVFRFNSLRLATEVRFLVLNFPEKVLDQPDALEVLLGKSLPDDVSFQLKYLMYWAPVNPMTAITYFLPAYGNHPFIIQYAMRALESHSVDITFFYVPQVVQTLRYDVLGYVERYIIETAKFSQLFAHQIIWNMKANAFKDEDSLIPDPVKPTLDVVMASLENSFSPEDREFYEREFTFFNEVTGISGKLKPFIKKSKPEKKQKIEEELRSIKVEVGVYLPSNPDGVVVGIDRKSGKPLQSHAKAPYMATFRIRKERTEILPVEEDGSDEGKKEEDYYEVWQSAIFKVGDDCRQDVLALQMISAFRGIFNDVGLDVYVFPYRVTATAPGCGVIDVLPNSISRDMLGREAVNGLYDYFVSKYGGEDSIRFQEARNNFVKSMAAYSIISYLLQFKDRHNGNIMIDDAGHILHIDFGFCFDIAPGGIKFERAPFKLTQEMVAVMGGSTDSQPYRWFEELCIKAFLAARQHCEHLAHIVIVMLDSGLPCFKPETVQHFRERFVLDKTEREAADFMRFLIKKSYNSLSTGQYDRFQLLTNGIPY</sequence>
<comment type="similarity">
    <text evidence="2">Belongs to the PI3/PI4-kinase family. Type III PI4K subfamily.</text>
</comment>
<dbReference type="SUPFAM" id="SSF48371">
    <property type="entry name" value="ARM repeat"/>
    <property type="match status" value="1"/>
</dbReference>
<feature type="region of interest" description="Disordered" evidence="8">
    <location>
        <begin position="469"/>
        <end position="490"/>
    </location>
</feature>
<accession>A0A1J9QWL0</accession>
<evidence type="ECO:0000313" key="12">
    <source>
        <dbReference type="Proteomes" id="UP000183809"/>
    </source>
</evidence>
<dbReference type="Gene3D" id="1.10.1070.11">
    <property type="entry name" value="Phosphatidylinositol 3-/4-kinase, catalytic domain"/>
    <property type="match status" value="1"/>
</dbReference>
<keyword evidence="7" id="KW-0067">ATP-binding</keyword>
<dbReference type="RefSeq" id="XP_020129068.1">
    <property type="nucleotide sequence ID" value="XM_020274957.1"/>
</dbReference>
<keyword evidence="5" id="KW-0547">Nucleotide-binding</keyword>
<dbReference type="GO" id="GO:0005886">
    <property type="term" value="C:plasma membrane"/>
    <property type="evidence" value="ECO:0007669"/>
    <property type="project" value="TreeGrafter"/>
</dbReference>
<dbReference type="GO" id="GO:0005737">
    <property type="term" value="C:cytoplasm"/>
    <property type="evidence" value="ECO:0007669"/>
    <property type="project" value="TreeGrafter"/>
</dbReference>
<dbReference type="InterPro" id="IPR018936">
    <property type="entry name" value="PI3/4_kinase_CS"/>
</dbReference>
<reference evidence="11 12" key="1">
    <citation type="submission" date="2016-10" db="EMBL/GenBank/DDBJ databases">
        <title>Proteomics and genomics reveal pathogen-plant mechanisms compatible with a hemibiotrophic lifestyle of Diplodia corticola.</title>
        <authorList>
            <person name="Fernandes I."/>
            <person name="De Jonge R."/>
            <person name="Van De Peer Y."/>
            <person name="Devreese B."/>
            <person name="Alves A."/>
            <person name="Esteves A.C."/>
        </authorList>
    </citation>
    <scope>NUCLEOTIDE SEQUENCE [LARGE SCALE GENOMIC DNA]</scope>
    <source>
        <strain evidence="11 12">CBS 112549</strain>
    </source>
</reference>
<dbReference type="InterPro" id="IPR036940">
    <property type="entry name" value="PI3/4_kinase_cat_sf"/>
</dbReference>
<dbReference type="PROSITE" id="PS50290">
    <property type="entry name" value="PI3_4_KINASE_3"/>
    <property type="match status" value="1"/>
</dbReference>
<dbReference type="GO" id="GO:0046854">
    <property type="term" value="P:phosphatidylinositol phosphate biosynthetic process"/>
    <property type="evidence" value="ECO:0007669"/>
    <property type="project" value="InterPro"/>
</dbReference>
<dbReference type="Pfam" id="PF00613">
    <property type="entry name" value="PI3Ka"/>
    <property type="match status" value="1"/>
</dbReference>
<dbReference type="GeneID" id="31015218"/>
<dbReference type="PROSITE" id="PS00915">
    <property type="entry name" value="PI3_4_KINASE_1"/>
    <property type="match status" value="1"/>
</dbReference>
<evidence type="ECO:0000256" key="6">
    <source>
        <dbReference type="ARBA" id="ARBA00022777"/>
    </source>
</evidence>
<comment type="caution">
    <text evidence="11">The sequence shown here is derived from an EMBL/GenBank/DDBJ whole genome shotgun (WGS) entry which is preliminary data.</text>
</comment>
<dbReference type="OrthoDB" id="10264149at2759"/>
<feature type="domain" description="PIK helical" evidence="10">
    <location>
        <begin position="1380"/>
        <end position="1554"/>
    </location>
</feature>
<dbReference type="EC" id="2.7.1.67" evidence="3"/>
<dbReference type="GO" id="GO:0005524">
    <property type="term" value="F:ATP binding"/>
    <property type="evidence" value="ECO:0007669"/>
    <property type="project" value="UniProtKB-KW"/>
</dbReference>
<dbReference type="InterPro" id="IPR042236">
    <property type="entry name" value="PI3K_accessory_sf"/>
</dbReference>
<evidence type="ECO:0000256" key="7">
    <source>
        <dbReference type="ARBA" id="ARBA00022840"/>
    </source>
</evidence>
<keyword evidence="12" id="KW-1185">Reference proteome</keyword>
<dbReference type="PROSITE" id="PS00916">
    <property type="entry name" value="PI3_4_KINASE_2"/>
    <property type="match status" value="1"/>
</dbReference>
<keyword evidence="6" id="KW-0418">Kinase</keyword>
<dbReference type="GO" id="GO:0004430">
    <property type="term" value="F:1-phosphatidylinositol 4-kinase activity"/>
    <property type="evidence" value="ECO:0007669"/>
    <property type="project" value="UniProtKB-EC"/>
</dbReference>
<dbReference type="PROSITE" id="PS51545">
    <property type="entry name" value="PIK_HELICAL"/>
    <property type="match status" value="1"/>
</dbReference>
<evidence type="ECO:0000256" key="4">
    <source>
        <dbReference type="ARBA" id="ARBA00022679"/>
    </source>
</evidence>
<dbReference type="GO" id="GO:0048015">
    <property type="term" value="P:phosphatidylinositol-mediated signaling"/>
    <property type="evidence" value="ECO:0007669"/>
    <property type="project" value="TreeGrafter"/>
</dbReference>
<dbReference type="Pfam" id="PF00454">
    <property type="entry name" value="PI3_PI4_kinase"/>
    <property type="match status" value="1"/>
</dbReference>
<evidence type="ECO:0000313" key="11">
    <source>
        <dbReference type="EMBL" id="OJD32808.1"/>
    </source>
</evidence>
<dbReference type="CDD" id="cd05167">
    <property type="entry name" value="PI4Kc_III_alpha"/>
    <property type="match status" value="1"/>
</dbReference>
<evidence type="ECO:0000259" key="10">
    <source>
        <dbReference type="PROSITE" id="PS51545"/>
    </source>
</evidence>
<evidence type="ECO:0000256" key="8">
    <source>
        <dbReference type="SAM" id="MobiDB-lite"/>
    </source>
</evidence>
<organism evidence="11 12">
    <name type="scientific">Diplodia corticola</name>
    <dbReference type="NCBI Taxonomy" id="236234"/>
    <lineage>
        <taxon>Eukaryota</taxon>
        <taxon>Fungi</taxon>
        <taxon>Dikarya</taxon>
        <taxon>Ascomycota</taxon>
        <taxon>Pezizomycotina</taxon>
        <taxon>Dothideomycetes</taxon>
        <taxon>Dothideomycetes incertae sedis</taxon>
        <taxon>Botryosphaeriales</taxon>
        <taxon>Botryosphaeriaceae</taxon>
        <taxon>Diplodia</taxon>
    </lineage>
</organism>
<dbReference type="InterPro" id="IPR015433">
    <property type="entry name" value="PI3/4_kinase"/>
</dbReference>
<dbReference type="InterPro" id="IPR011009">
    <property type="entry name" value="Kinase-like_dom_sf"/>
</dbReference>
<dbReference type="FunFam" id="3.30.1010.10:FF:000014">
    <property type="entry name" value="Phosphatidylinositol 4-kinase STT4"/>
    <property type="match status" value="1"/>
</dbReference>
<dbReference type="SMART" id="SM00145">
    <property type="entry name" value="PI3Ka"/>
    <property type="match status" value="1"/>
</dbReference>
<dbReference type="EMBL" id="MNUE01000036">
    <property type="protein sequence ID" value="OJD32808.1"/>
    <property type="molecule type" value="Genomic_DNA"/>
</dbReference>
<dbReference type="InterPro" id="IPR016024">
    <property type="entry name" value="ARM-type_fold"/>
</dbReference>
<evidence type="ECO:0000256" key="3">
    <source>
        <dbReference type="ARBA" id="ARBA00012169"/>
    </source>
</evidence>
<dbReference type="Proteomes" id="UP000183809">
    <property type="component" value="Unassembled WGS sequence"/>
</dbReference>